<evidence type="ECO:0000256" key="1">
    <source>
        <dbReference type="SAM" id="MobiDB-lite"/>
    </source>
</evidence>
<gene>
    <name evidence="2" type="ORF">HHUSO_G34654</name>
</gene>
<dbReference type="Proteomes" id="UP001369086">
    <property type="component" value="Unassembled WGS sequence"/>
</dbReference>
<feature type="region of interest" description="Disordered" evidence="1">
    <location>
        <begin position="25"/>
        <end position="132"/>
    </location>
</feature>
<evidence type="ECO:0000313" key="3">
    <source>
        <dbReference type="Proteomes" id="UP001369086"/>
    </source>
</evidence>
<protein>
    <submittedName>
        <fullName evidence="2">Uncharacterized protein</fullName>
    </submittedName>
</protein>
<proteinExistence type="predicted"/>
<accession>A0ABR0Y5C1</accession>
<feature type="compositionally biased region" description="Low complexity" evidence="1">
    <location>
        <begin position="67"/>
        <end position="80"/>
    </location>
</feature>
<dbReference type="EMBL" id="JAHFZB010000048">
    <property type="protein sequence ID" value="KAK6467654.1"/>
    <property type="molecule type" value="Genomic_DNA"/>
</dbReference>
<name>A0ABR0Y5C1_HUSHU</name>
<comment type="caution">
    <text evidence="2">The sequence shown here is derived from an EMBL/GenBank/DDBJ whole genome shotgun (WGS) entry which is preliminary data.</text>
</comment>
<keyword evidence="3" id="KW-1185">Reference proteome</keyword>
<evidence type="ECO:0000313" key="2">
    <source>
        <dbReference type="EMBL" id="KAK6467654.1"/>
    </source>
</evidence>
<feature type="compositionally biased region" description="Basic and acidic residues" evidence="1">
    <location>
        <begin position="30"/>
        <end position="51"/>
    </location>
</feature>
<sequence>MDVRLVAGMGDGGRAFFFNSSWTRSGGRRLSKEASLSHHRQLDTVRREESNKGGAHYITQRRRSPRRSPSGGLLSPLISGNEVSVLKPLSRSPSRQGCHGVQKVVQRGRGRERGLQENTDSDGETSAQHSTP</sequence>
<organism evidence="2 3">
    <name type="scientific">Huso huso</name>
    <name type="common">Beluga</name>
    <name type="synonym">Acipenser huso</name>
    <dbReference type="NCBI Taxonomy" id="61971"/>
    <lineage>
        <taxon>Eukaryota</taxon>
        <taxon>Metazoa</taxon>
        <taxon>Chordata</taxon>
        <taxon>Craniata</taxon>
        <taxon>Vertebrata</taxon>
        <taxon>Euteleostomi</taxon>
        <taxon>Actinopterygii</taxon>
        <taxon>Chondrostei</taxon>
        <taxon>Acipenseriformes</taxon>
        <taxon>Acipenseridae</taxon>
        <taxon>Huso</taxon>
    </lineage>
</organism>
<reference evidence="2 3" key="1">
    <citation type="submission" date="2021-05" db="EMBL/GenBank/DDBJ databases">
        <authorList>
            <person name="Zahm M."/>
            <person name="Klopp C."/>
            <person name="Cabau C."/>
            <person name="Kuhl H."/>
            <person name="Suciu R."/>
            <person name="Ciorpac M."/>
            <person name="Holostenco D."/>
            <person name="Gessner J."/>
            <person name="Wuertz S."/>
            <person name="Hohne C."/>
            <person name="Stock M."/>
            <person name="Gislard M."/>
            <person name="Lluch J."/>
            <person name="Milhes M."/>
            <person name="Lampietro C."/>
            <person name="Lopez Roques C."/>
            <person name="Donnadieu C."/>
            <person name="Du K."/>
            <person name="Schartl M."/>
            <person name="Guiguen Y."/>
        </authorList>
    </citation>
    <scope>NUCLEOTIDE SEQUENCE [LARGE SCALE GENOMIC DNA]</scope>
    <source>
        <strain evidence="2">Hh-F2</strain>
        <tissue evidence="2">Blood</tissue>
    </source>
</reference>